<reference evidence="1" key="1">
    <citation type="journal article" date="2021" name="bioRxiv">
        <title>Whole Genome Assembly and Annotation of Northern Wild Rice, Zizania palustris L., Supports a Whole Genome Duplication in the Zizania Genus.</title>
        <authorList>
            <person name="Haas M."/>
            <person name="Kono T."/>
            <person name="Macchietto M."/>
            <person name="Millas R."/>
            <person name="McGilp L."/>
            <person name="Shao M."/>
            <person name="Duquette J."/>
            <person name="Hirsch C.N."/>
            <person name="Kimball J."/>
        </authorList>
    </citation>
    <scope>NUCLEOTIDE SEQUENCE</scope>
    <source>
        <tissue evidence="1">Fresh leaf tissue</tissue>
    </source>
</reference>
<dbReference type="Proteomes" id="UP000729402">
    <property type="component" value="Unassembled WGS sequence"/>
</dbReference>
<keyword evidence="2" id="KW-1185">Reference proteome</keyword>
<comment type="caution">
    <text evidence="1">The sequence shown here is derived from an EMBL/GenBank/DDBJ whole genome shotgun (WGS) entry which is preliminary data.</text>
</comment>
<organism evidence="1 2">
    <name type="scientific">Zizania palustris</name>
    <name type="common">Northern wild rice</name>
    <dbReference type="NCBI Taxonomy" id="103762"/>
    <lineage>
        <taxon>Eukaryota</taxon>
        <taxon>Viridiplantae</taxon>
        <taxon>Streptophyta</taxon>
        <taxon>Embryophyta</taxon>
        <taxon>Tracheophyta</taxon>
        <taxon>Spermatophyta</taxon>
        <taxon>Magnoliopsida</taxon>
        <taxon>Liliopsida</taxon>
        <taxon>Poales</taxon>
        <taxon>Poaceae</taxon>
        <taxon>BOP clade</taxon>
        <taxon>Oryzoideae</taxon>
        <taxon>Oryzeae</taxon>
        <taxon>Zizaniinae</taxon>
        <taxon>Zizania</taxon>
    </lineage>
</organism>
<evidence type="ECO:0000313" key="1">
    <source>
        <dbReference type="EMBL" id="KAG8092679.1"/>
    </source>
</evidence>
<evidence type="ECO:0000313" key="2">
    <source>
        <dbReference type="Proteomes" id="UP000729402"/>
    </source>
</evidence>
<proteinExistence type="predicted"/>
<dbReference type="EMBL" id="JAAALK010000080">
    <property type="protein sequence ID" value="KAG8092679.1"/>
    <property type="molecule type" value="Genomic_DNA"/>
</dbReference>
<protein>
    <submittedName>
        <fullName evidence="1">Uncharacterized protein</fullName>
    </submittedName>
</protein>
<dbReference type="AlphaFoldDB" id="A0A8J5WPW7"/>
<sequence>MMKAWQSGTNIYSSFSTFTSFLPCKSMKLLSWLVISKFEELKEPVVAEPVMIPVTVEPVLAKMAMTCSRISTT</sequence>
<accession>A0A8J5WPW7</accession>
<reference evidence="1" key="2">
    <citation type="submission" date="2021-02" db="EMBL/GenBank/DDBJ databases">
        <authorList>
            <person name="Kimball J.A."/>
            <person name="Haas M.W."/>
            <person name="Macchietto M."/>
            <person name="Kono T."/>
            <person name="Duquette J."/>
            <person name="Shao M."/>
        </authorList>
    </citation>
    <scope>NUCLEOTIDE SEQUENCE</scope>
    <source>
        <tissue evidence="1">Fresh leaf tissue</tissue>
    </source>
</reference>
<name>A0A8J5WPW7_ZIZPA</name>
<gene>
    <name evidence="1" type="ORF">GUJ93_ZPchr0012g20857</name>
</gene>